<dbReference type="PANTHER" id="PTHR45495:SF1">
    <property type="entry name" value="DNAJ PROTEIN JJJ1 HOMOLOG"/>
    <property type="match status" value="1"/>
</dbReference>
<gene>
    <name evidence="4" type="ORF">WN944_013920</name>
</gene>
<dbReference type="InterPro" id="IPR044648">
    <property type="entry name" value="JJJ1_plant"/>
</dbReference>
<proteinExistence type="predicted"/>
<name>A0AAP0M5Y2_9ROSI</name>
<comment type="caution">
    <text evidence="4">The sequence shown here is derived from an EMBL/GenBank/DDBJ whole genome shotgun (WGS) entry which is preliminary data.</text>
</comment>
<sequence length="151" mass="17576">MAALCRSAEKESDGAGNEDPHAHGFMDVRKSPIRGNSESHYCQVAAFYVYWLEFNTVMNCGWVKDEENNNKKNLKKRAKREYNETVRELAEFVKKRDKGSESVITVDDHEAYEIDDEINKKKRNIKSYCAAGGKKFNIEKEKKNHEWSKKH</sequence>
<evidence type="ECO:0000313" key="4">
    <source>
        <dbReference type="EMBL" id="KAK9198734.1"/>
    </source>
</evidence>
<evidence type="ECO:0000313" key="5">
    <source>
        <dbReference type="Proteomes" id="UP001428341"/>
    </source>
</evidence>
<dbReference type="AlphaFoldDB" id="A0AAP0M5Y2"/>
<dbReference type="EMBL" id="JBCGBO010000005">
    <property type="protein sequence ID" value="KAK9198734.1"/>
    <property type="molecule type" value="Genomic_DNA"/>
</dbReference>
<evidence type="ECO:0000259" key="3">
    <source>
        <dbReference type="Pfam" id="PF21884"/>
    </source>
</evidence>
<organism evidence="4 5">
    <name type="scientific">Citrus x changshan-huyou</name>
    <dbReference type="NCBI Taxonomy" id="2935761"/>
    <lineage>
        <taxon>Eukaryota</taxon>
        <taxon>Viridiplantae</taxon>
        <taxon>Streptophyta</taxon>
        <taxon>Embryophyta</taxon>
        <taxon>Tracheophyta</taxon>
        <taxon>Spermatophyta</taxon>
        <taxon>Magnoliopsida</taxon>
        <taxon>eudicotyledons</taxon>
        <taxon>Gunneridae</taxon>
        <taxon>Pentapetalae</taxon>
        <taxon>rosids</taxon>
        <taxon>malvids</taxon>
        <taxon>Sapindales</taxon>
        <taxon>Rutaceae</taxon>
        <taxon>Aurantioideae</taxon>
        <taxon>Citrus</taxon>
    </lineage>
</organism>
<reference evidence="4 5" key="1">
    <citation type="submission" date="2024-05" db="EMBL/GenBank/DDBJ databases">
        <title>Haplotype-resolved chromosome-level genome assembly of Huyou (Citrus changshanensis).</title>
        <authorList>
            <person name="Miao C."/>
            <person name="Chen W."/>
            <person name="Wu Y."/>
            <person name="Wang L."/>
            <person name="Zhao S."/>
            <person name="Grierson D."/>
            <person name="Xu C."/>
            <person name="Chen K."/>
        </authorList>
    </citation>
    <scope>NUCLEOTIDE SEQUENCE [LARGE SCALE GENOMIC DNA]</scope>
    <source>
        <strain evidence="4">01-14</strain>
        <tissue evidence="4">Leaf</tissue>
    </source>
</reference>
<accession>A0AAP0M5Y2</accession>
<dbReference type="Pfam" id="PF21884">
    <property type="entry name" value="ZUO1-like_ZHD"/>
    <property type="match status" value="1"/>
</dbReference>
<evidence type="ECO:0000256" key="2">
    <source>
        <dbReference type="SAM" id="MobiDB-lite"/>
    </source>
</evidence>
<feature type="compositionally biased region" description="Basic and acidic residues" evidence="2">
    <location>
        <begin position="7"/>
        <end position="24"/>
    </location>
</feature>
<evidence type="ECO:0000256" key="1">
    <source>
        <dbReference type="SAM" id="Coils"/>
    </source>
</evidence>
<dbReference type="PANTHER" id="PTHR45495">
    <property type="entry name" value="DNAJ PROTEIN JJJ1 HOMOLOG"/>
    <property type="match status" value="1"/>
</dbReference>
<feature type="region of interest" description="Disordered" evidence="2">
    <location>
        <begin position="1"/>
        <end position="24"/>
    </location>
</feature>
<feature type="coiled-coil region" evidence="1">
    <location>
        <begin position="64"/>
        <end position="95"/>
    </location>
</feature>
<dbReference type="Proteomes" id="UP001428341">
    <property type="component" value="Unassembled WGS sequence"/>
</dbReference>
<keyword evidence="5" id="KW-1185">Reference proteome</keyword>
<dbReference type="InterPro" id="IPR054076">
    <property type="entry name" value="ZUO1-like_ZHD"/>
</dbReference>
<feature type="domain" description="Zuotin-like zuotin homology" evidence="3">
    <location>
        <begin position="26"/>
        <end position="98"/>
    </location>
</feature>
<keyword evidence="1" id="KW-0175">Coiled coil</keyword>
<protein>
    <recommendedName>
        <fullName evidence="3">Zuotin-like zuotin homology domain-containing protein</fullName>
    </recommendedName>
</protein>